<dbReference type="SUPFAM" id="SSF53335">
    <property type="entry name" value="S-adenosyl-L-methionine-dependent methyltransferases"/>
    <property type="match status" value="1"/>
</dbReference>
<protein>
    <recommendedName>
        <fullName evidence="3">Class I SAM-dependent methyltransferase</fullName>
    </recommendedName>
</protein>
<keyword evidence="2" id="KW-1185">Reference proteome</keyword>
<dbReference type="EMBL" id="SPSB01000001">
    <property type="protein sequence ID" value="TFV97266.1"/>
    <property type="molecule type" value="Genomic_DNA"/>
</dbReference>
<gene>
    <name evidence="1" type="ORF">E4S40_01005</name>
</gene>
<dbReference type="OrthoDB" id="1524727at2"/>
<dbReference type="RefSeq" id="WP_135069549.1">
    <property type="nucleotide sequence ID" value="NZ_SPSB01000001.1"/>
</dbReference>
<dbReference type="Gene3D" id="3.40.50.150">
    <property type="entry name" value="Vaccinia Virus protein VP39"/>
    <property type="match status" value="1"/>
</dbReference>
<dbReference type="AlphaFoldDB" id="A0A4Y9R1P1"/>
<accession>A0A4Y9R1P1</accession>
<evidence type="ECO:0008006" key="3">
    <source>
        <dbReference type="Google" id="ProtNLM"/>
    </source>
</evidence>
<comment type="caution">
    <text evidence="1">The sequence shown here is derived from an EMBL/GenBank/DDBJ whole genome shotgun (WGS) entry which is preliminary data.</text>
</comment>
<name>A0A4Y9R1P1_9BACT</name>
<sequence>MGFNIKTTELLIQAKKLGVDFSKVATIGRQTLNGSFIEFENLFKSYGYKEEDLENIISRKNRYSEGFLNSLGAVSIDTFDASNYEGATRIWDMNLPIPQDLKENYSLLIDSGSLEHIFNFPQAIKNCMEMVKEGGHMIGVTPSNNFFGHGFYQFSPELFYRVFSKENGFELKTMWLFFPRSNSPIYEVIDPVDVKSRVSLSNSEETFLFYIAQRTEIKSIFSSFPQQSDYQNIMWNTNSFSPKDKKGMSQLLPNFLAKMGVRILRKLKFLKTISNPLGTANKNYFKRVEF</sequence>
<evidence type="ECO:0000313" key="2">
    <source>
        <dbReference type="Proteomes" id="UP000297647"/>
    </source>
</evidence>
<organism evidence="1 2">
    <name type="scientific">Algoriphagus kandeliae</name>
    <dbReference type="NCBI Taxonomy" id="2562278"/>
    <lineage>
        <taxon>Bacteria</taxon>
        <taxon>Pseudomonadati</taxon>
        <taxon>Bacteroidota</taxon>
        <taxon>Cytophagia</taxon>
        <taxon>Cytophagales</taxon>
        <taxon>Cyclobacteriaceae</taxon>
        <taxon>Algoriphagus</taxon>
    </lineage>
</organism>
<evidence type="ECO:0000313" key="1">
    <source>
        <dbReference type="EMBL" id="TFV97266.1"/>
    </source>
</evidence>
<dbReference type="InterPro" id="IPR029063">
    <property type="entry name" value="SAM-dependent_MTases_sf"/>
</dbReference>
<reference evidence="1 2" key="1">
    <citation type="submission" date="2019-03" db="EMBL/GenBank/DDBJ databases">
        <title>Algoriphagus sp. nov, a new strain isolated from root system soil of mangrove plant Kandelia.</title>
        <authorList>
            <person name="Yin Q."/>
            <person name="Wang K."/>
            <person name="Song Z."/>
        </authorList>
    </citation>
    <scope>NUCLEOTIDE SEQUENCE [LARGE SCALE GENOMIC DNA]</scope>
    <source>
        <strain evidence="1 2">XY-J91</strain>
    </source>
</reference>
<dbReference type="Proteomes" id="UP000297647">
    <property type="component" value="Unassembled WGS sequence"/>
</dbReference>
<proteinExistence type="predicted"/>